<reference evidence="18" key="1">
    <citation type="journal article" date="2013" name="Science">
        <title>The Amborella genome and the evolution of flowering plants.</title>
        <authorList>
            <consortium name="Amborella Genome Project"/>
        </authorList>
    </citation>
    <scope>NUCLEOTIDE SEQUENCE [LARGE SCALE GENOMIC DNA]</scope>
</reference>
<keyword evidence="7 13" id="KW-0406">Ion transport</keyword>
<keyword evidence="14" id="KW-1015">Disulfide bond</keyword>
<gene>
    <name evidence="17" type="ORF">AMTR_s00021p00176450</name>
</gene>
<keyword evidence="5" id="KW-0732">Signal</keyword>
<dbReference type="PIRSF" id="PIRSF037090">
    <property type="entry name" value="Iontro_Glu-like_rcpt_pln"/>
    <property type="match status" value="1"/>
</dbReference>
<dbReference type="SUPFAM" id="SSF53850">
    <property type="entry name" value="Periplasmic binding protein-like II"/>
    <property type="match status" value="1"/>
</dbReference>
<evidence type="ECO:0000256" key="7">
    <source>
        <dbReference type="ARBA" id="ARBA00023065"/>
    </source>
</evidence>
<evidence type="ECO:0000256" key="12">
    <source>
        <dbReference type="ARBA" id="ARBA00023303"/>
    </source>
</evidence>
<keyword evidence="18" id="KW-1185">Reference proteome</keyword>
<evidence type="ECO:0000256" key="11">
    <source>
        <dbReference type="ARBA" id="ARBA00023286"/>
    </source>
</evidence>
<accession>W1Q0E4</accession>
<dbReference type="FunFam" id="3.40.50.2300:FF:000188">
    <property type="entry name" value="Glutamate receptor"/>
    <property type="match status" value="1"/>
</dbReference>
<dbReference type="AlphaFoldDB" id="W1Q0E4"/>
<evidence type="ECO:0000313" key="17">
    <source>
        <dbReference type="EMBL" id="ERN13989.1"/>
    </source>
</evidence>
<comment type="similarity">
    <text evidence="2 13">Belongs to the glutamate-gated ion channel (TC 1.A.10.1) family.</text>
</comment>
<keyword evidence="6 15" id="KW-1133">Transmembrane helix</keyword>
<feature type="transmembrane region" description="Helical" evidence="15">
    <location>
        <begin position="626"/>
        <end position="644"/>
    </location>
</feature>
<dbReference type="Gene3D" id="1.10.287.70">
    <property type="match status" value="1"/>
</dbReference>
<dbReference type="SUPFAM" id="SSF53822">
    <property type="entry name" value="Periplasmic binding protein-like I"/>
    <property type="match status" value="1"/>
</dbReference>
<evidence type="ECO:0000256" key="1">
    <source>
        <dbReference type="ARBA" id="ARBA00004141"/>
    </source>
</evidence>
<keyword evidence="8 13" id="KW-0472">Membrane</keyword>
<evidence type="ECO:0000256" key="4">
    <source>
        <dbReference type="ARBA" id="ARBA00022692"/>
    </source>
</evidence>
<sequence>MARTHGSKALKLVFRLSALLFFHFCWVVVAQNQNPAENDDAGTSIGVILDLDSRVGREMKIAMEIAIEDLQSSNHSLRRLHLQVRNSQGDPLQAASSAIDLINKHGVKAIVGLNSVQETTFVARVAKVAQVPIISFSSPPLCPTTTTLVSSTFLCNVASNNSLQMEGVAAIVASYQWSRVNLIHDDDDSSSGAFPFLIKALSAVGSKIEQRLVFSAWTSTYDVGSVVRQKLQRLKENHCKVFVVHITSMALGNIMFEEAKRMGMMENEYVWIITDPLTSLLDCMNSSAFASMRGVLGIKTSYISKTIEVKEFSSRFSRRFEFEYPNGERAEPSIYGLRAYDTINLLNHSIETIKTQRSKNCTLSRNETITPFNLRPSVEGLQLLEVVLSSDLIGLSGKMRFQNRELPASAVQIINVIGKHYKTMGFWSPEDAFWKYKMDEGITKNISMDVLGPVIFPGGPNTINPRGWQSPKNMRIGVPLRKGFKQFVESTSNGTHNETQFRGFIIDVFEAVLKRLPYDLPYKFFPYYGNYSDLVDQVYRKEIDAIVGDITILANRSRYVDFTHPVLESGVQLLVPVKNEISQKAWLFMRPFTEAMWLVTGALFIYTGVVVWGLERHINPEFGGTLWNQIGTLLCFIFSTLFFAHRESLRNNFSRAVMTIWLFVVLILTSSYTASLTSMLTVQRLEPTVTSINNLLRNKATVGCIDASFMFDYVNQVLGFERSNIKRMKGEEDFAQALSNGTIAAAIMEIPFIKLFLSQKKCKGITVAGPTYRLGGDGFVFPLGSPLTSDFSKAILEIKESGNMAILEERWFSSIQCPTISSDGNNGDSLSLDSFWGLFLITGGTSTLVLIIFLSIIVHNYRNHVNEEEIMEETKSSWRYMVAFAKYWDELQIENMGT</sequence>
<dbReference type="HOGENOM" id="CLU_007358_0_2_1"/>
<dbReference type="CDD" id="cd19990">
    <property type="entry name" value="PBP1_GABAb_receptor_plant"/>
    <property type="match status" value="1"/>
</dbReference>
<dbReference type="InterPro" id="IPR001320">
    <property type="entry name" value="Iontro_rcpt_C"/>
</dbReference>
<evidence type="ECO:0000256" key="6">
    <source>
        <dbReference type="ARBA" id="ARBA00022989"/>
    </source>
</evidence>
<dbReference type="GO" id="GO:0005886">
    <property type="term" value="C:plasma membrane"/>
    <property type="evidence" value="ECO:0000318"/>
    <property type="project" value="GO_Central"/>
</dbReference>
<evidence type="ECO:0000256" key="5">
    <source>
        <dbReference type="ARBA" id="ARBA00022729"/>
    </source>
</evidence>
<evidence type="ECO:0000256" key="8">
    <source>
        <dbReference type="ARBA" id="ARBA00023136"/>
    </source>
</evidence>
<dbReference type="Proteomes" id="UP000017836">
    <property type="component" value="Unassembled WGS sequence"/>
</dbReference>
<keyword evidence="3 13" id="KW-0813">Transport</keyword>
<keyword evidence="10" id="KW-0325">Glycoprotein</keyword>
<dbReference type="SMART" id="SM00079">
    <property type="entry name" value="PBPe"/>
    <property type="match status" value="1"/>
</dbReference>
<dbReference type="Pfam" id="PF00060">
    <property type="entry name" value="Lig_chan"/>
    <property type="match status" value="1"/>
</dbReference>
<keyword evidence="11 13" id="KW-1071">Ligand-gated ion channel</keyword>
<protein>
    <recommendedName>
        <fullName evidence="13">Glutamate receptor</fullName>
    </recommendedName>
</protein>
<keyword evidence="4 15" id="KW-0812">Transmembrane</keyword>
<dbReference type="Pfam" id="PF01094">
    <property type="entry name" value="ANF_receptor"/>
    <property type="match status" value="1"/>
</dbReference>
<keyword evidence="12 13" id="KW-0407">Ion channel</keyword>
<evidence type="ECO:0000313" key="18">
    <source>
        <dbReference type="Proteomes" id="UP000017836"/>
    </source>
</evidence>
<keyword evidence="9 13" id="KW-0675">Receptor</keyword>
<dbReference type="FunFam" id="3.40.190.10:FF:000054">
    <property type="entry name" value="Glutamate receptor"/>
    <property type="match status" value="1"/>
</dbReference>
<evidence type="ECO:0000256" key="15">
    <source>
        <dbReference type="SAM" id="Phobius"/>
    </source>
</evidence>
<feature type="disulfide bond" evidence="14">
    <location>
        <begin position="762"/>
        <end position="817"/>
    </location>
</feature>
<comment type="subcellular location">
    <subcellularLocation>
        <location evidence="1">Membrane</location>
        <topology evidence="1">Multi-pass membrane protein</topology>
    </subcellularLocation>
</comment>
<evidence type="ECO:0000256" key="3">
    <source>
        <dbReference type="ARBA" id="ARBA00022448"/>
    </source>
</evidence>
<evidence type="ECO:0000256" key="10">
    <source>
        <dbReference type="ARBA" id="ARBA00023180"/>
    </source>
</evidence>
<evidence type="ECO:0000256" key="13">
    <source>
        <dbReference type="PIRNR" id="PIRNR037090"/>
    </source>
</evidence>
<feature type="domain" description="Ionotropic glutamate receptor C-terminal" evidence="16">
    <location>
        <begin position="475"/>
        <end position="814"/>
    </location>
</feature>
<feature type="transmembrane region" description="Helical" evidence="15">
    <location>
        <begin position="595"/>
        <end position="614"/>
    </location>
</feature>
<dbReference type="InterPro" id="IPR044440">
    <property type="entry name" value="GABAb_receptor_plant_PBP1"/>
</dbReference>
<dbReference type="Gramene" id="ERN13989">
    <property type="protein sequence ID" value="ERN13989"/>
    <property type="gene ID" value="AMTR_s00021p00176450"/>
</dbReference>
<dbReference type="InterPro" id="IPR028082">
    <property type="entry name" value="Peripla_BP_I"/>
</dbReference>
<dbReference type="GO" id="GO:0038023">
    <property type="term" value="F:signaling receptor activity"/>
    <property type="evidence" value="ECO:0000318"/>
    <property type="project" value="GO_Central"/>
</dbReference>
<dbReference type="OrthoDB" id="5984008at2759"/>
<feature type="transmembrane region" description="Helical" evidence="15">
    <location>
        <begin position="656"/>
        <end position="674"/>
    </location>
</feature>
<dbReference type="Pfam" id="PF10613">
    <property type="entry name" value="Lig_chan-Glu_bd"/>
    <property type="match status" value="1"/>
</dbReference>
<dbReference type="eggNOG" id="KOG1052">
    <property type="taxonomic scope" value="Eukaryota"/>
</dbReference>
<feature type="transmembrane region" description="Helical" evidence="15">
    <location>
        <begin position="835"/>
        <end position="858"/>
    </location>
</feature>
<dbReference type="GO" id="GO:0015276">
    <property type="term" value="F:ligand-gated monoatomic ion channel activity"/>
    <property type="evidence" value="ECO:0000318"/>
    <property type="project" value="GO_Central"/>
</dbReference>
<dbReference type="InterPro" id="IPR001828">
    <property type="entry name" value="ANF_lig-bd_rcpt"/>
</dbReference>
<name>W1Q0E4_AMBTC</name>
<dbReference type="CDD" id="cd13686">
    <property type="entry name" value="GluR_Plant"/>
    <property type="match status" value="1"/>
</dbReference>
<dbReference type="FunFam" id="1.10.287.70:FF:000037">
    <property type="entry name" value="Glutamate receptor"/>
    <property type="match status" value="1"/>
</dbReference>
<comment type="function">
    <text evidence="13">Glutamate-gated receptor that probably acts as non-selective cation channel.</text>
</comment>
<feature type="transmembrane region" description="Helical" evidence="15">
    <location>
        <begin position="12"/>
        <end position="29"/>
    </location>
</feature>
<proteinExistence type="inferred from homology"/>
<evidence type="ECO:0000259" key="16">
    <source>
        <dbReference type="SMART" id="SM00079"/>
    </source>
</evidence>
<evidence type="ECO:0000256" key="9">
    <source>
        <dbReference type="ARBA" id="ARBA00023170"/>
    </source>
</evidence>
<dbReference type="InterPro" id="IPR019594">
    <property type="entry name" value="Glu/Gly-bd"/>
</dbReference>
<dbReference type="InterPro" id="IPR015683">
    <property type="entry name" value="Ionotropic_Glu_rcpt"/>
</dbReference>
<dbReference type="Gene3D" id="3.40.190.10">
    <property type="entry name" value="Periplasmic binding protein-like II"/>
    <property type="match status" value="2"/>
</dbReference>
<dbReference type="PANTHER" id="PTHR18966">
    <property type="entry name" value="IONOTROPIC GLUTAMATE RECEPTOR"/>
    <property type="match status" value="1"/>
</dbReference>
<dbReference type="Gene3D" id="3.40.50.2300">
    <property type="match status" value="2"/>
</dbReference>
<dbReference type="InterPro" id="IPR017103">
    <property type="entry name" value="Iontropic_Glu_rcpt_pln"/>
</dbReference>
<evidence type="ECO:0000256" key="2">
    <source>
        <dbReference type="ARBA" id="ARBA00008685"/>
    </source>
</evidence>
<organism evidence="17 18">
    <name type="scientific">Amborella trichopoda</name>
    <dbReference type="NCBI Taxonomy" id="13333"/>
    <lineage>
        <taxon>Eukaryota</taxon>
        <taxon>Viridiplantae</taxon>
        <taxon>Streptophyta</taxon>
        <taxon>Embryophyta</taxon>
        <taxon>Tracheophyta</taxon>
        <taxon>Spermatophyta</taxon>
        <taxon>Magnoliopsida</taxon>
        <taxon>Amborellales</taxon>
        <taxon>Amborellaceae</taxon>
        <taxon>Amborella</taxon>
    </lineage>
</organism>
<evidence type="ECO:0000256" key="14">
    <source>
        <dbReference type="PIRSR" id="PIRSR037090-50"/>
    </source>
</evidence>
<dbReference type="EMBL" id="KI392560">
    <property type="protein sequence ID" value="ERN13989.1"/>
    <property type="molecule type" value="Genomic_DNA"/>
</dbReference>